<reference evidence="2 3" key="1">
    <citation type="submission" date="2020-06" db="EMBL/GenBank/DDBJ databases">
        <authorList>
            <person name="Chanama M."/>
        </authorList>
    </citation>
    <scope>NUCLEOTIDE SEQUENCE [LARGE SCALE GENOMIC DNA]</scope>
    <source>
        <strain evidence="2 3">TBRC6557</strain>
    </source>
</reference>
<sequence>MNARPTGRLQTMTASSLHEQYRLLLLRHLPDVTEEQLLMDTRLPDLGLDSLSTVQLLLEIEEEFMISIPDELMTLETFSTVGSLYSVVRELAD</sequence>
<name>A0A7Y6M9K6_9ACTN</name>
<dbReference type="Proteomes" id="UP000546126">
    <property type="component" value="Unassembled WGS sequence"/>
</dbReference>
<dbReference type="InterPro" id="IPR009081">
    <property type="entry name" value="PP-bd_ACP"/>
</dbReference>
<dbReference type="SUPFAM" id="SSF47336">
    <property type="entry name" value="ACP-like"/>
    <property type="match status" value="1"/>
</dbReference>
<comment type="caution">
    <text evidence="2">The sequence shown here is derived from an EMBL/GenBank/DDBJ whole genome shotgun (WGS) entry which is preliminary data.</text>
</comment>
<dbReference type="InterPro" id="IPR036736">
    <property type="entry name" value="ACP-like_sf"/>
</dbReference>
<keyword evidence="3" id="KW-1185">Reference proteome</keyword>
<dbReference type="Pfam" id="PF00550">
    <property type="entry name" value="PP-binding"/>
    <property type="match status" value="1"/>
</dbReference>
<organism evidence="2 3">
    <name type="scientific">Nonomuraea rhodomycinica</name>
    <dbReference type="NCBI Taxonomy" id="1712872"/>
    <lineage>
        <taxon>Bacteria</taxon>
        <taxon>Bacillati</taxon>
        <taxon>Actinomycetota</taxon>
        <taxon>Actinomycetes</taxon>
        <taxon>Streptosporangiales</taxon>
        <taxon>Streptosporangiaceae</taxon>
        <taxon>Nonomuraea</taxon>
    </lineage>
</organism>
<gene>
    <name evidence="2" type="ORF">HT134_00965</name>
</gene>
<evidence type="ECO:0000259" key="1">
    <source>
        <dbReference type="PROSITE" id="PS50075"/>
    </source>
</evidence>
<protein>
    <recommendedName>
        <fullName evidence="1">Carrier domain-containing protein</fullName>
    </recommendedName>
</protein>
<accession>A0A7Y6M9K6</accession>
<proteinExistence type="predicted"/>
<dbReference type="EMBL" id="JABWGO010000001">
    <property type="protein sequence ID" value="NUW38701.1"/>
    <property type="molecule type" value="Genomic_DNA"/>
</dbReference>
<dbReference type="AlphaFoldDB" id="A0A7Y6M9K6"/>
<evidence type="ECO:0000313" key="2">
    <source>
        <dbReference type="EMBL" id="NUW38701.1"/>
    </source>
</evidence>
<feature type="domain" description="Carrier" evidence="1">
    <location>
        <begin position="12"/>
        <end position="92"/>
    </location>
</feature>
<dbReference type="RefSeq" id="WP_175598341.1">
    <property type="nucleotide sequence ID" value="NZ_JABWGO010000001.1"/>
</dbReference>
<evidence type="ECO:0000313" key="3">
    <source>
        <dbReference type="Proteomes" id="UP000546126"/>
    </source>
</evidence>
<dbReference type="PROSITE" id="PS50075">
    <property type="entry name" value="CARRIER"/>
    <property type="match status" value="1"/>
</dbReference>
<dbReference type="Gene3D" id="1.10.1200.10">
    <property type="entry name" value="ACP-like"/>
    <property type="match status" value="1"/>
</dbReference>